<name>A0A7R8ZK45_9CRUS</name>
<accession>A0A7R8ZK45</accession>
<reference evidence="2" key="1">
    <citation type="submission" date="2020-11" db="EMBL/GenBank/DDBJ databases">
        <authorList>
            <person name="Tran Van P."/>
        </authorList>
    </citation>
    <scope>NUCLEOTIDE SEQUENCE</scope>
</reference>
<feature type="domain" description="DUF7044" evidence="1">
    <location>
        <begin position="20"/>
        <end position="69"/>
    </location>
</feature>
<dbReference type="EMBL" id="OB660150">
    <property type="protein sequence ID" value="CAD7223099.1"/>
    <property type="molecule type" value="Genomic_DNA"/>
</dbReference>
<protein>
    <recommendedName>
        <fullName evidence="1">DUF7044 domain-containing protein</fullName>
    </recommendedName>
</protein>
<proteinExistence type="predicted"/>
<sequence length="125" mass="13971">MLVHAGEQKEGAPGRDLEGPCHFPQAWWGKWFQQGFSNPIELNATYLSSQGTCIDSLKEKFIVQDSARGSTPLSKPPCFIYQNKVRGDLSPYSDHPEPTRPRGSQLLQPCAGYWLRAAVPKRLLS</sequence>
<organism evidence="2">
    <name type="scientific">Cyprideis torosa</name>
    <dbReference type="NCBI Taxonomy" id="163714"/>
    <lineage>
        <taxon>Eukaryota</taxon>
        <taxon>Metazoa</taxon>
        <taxon>Ecdysozoa</taxon>
        <taxon>Arthropoda</taxon>
        <taxon>Crustacea</taxon>
        <taxon>Oligostraca</taxon>
        <taxon>Ostracoda</taxon>
        <taxon>Podocopa</taxon>
        <taxon>Podocopida</taxon>
        <taxon>Cytherocopina</taxon>
        <taxon>Cytheroidea</taxon>
        <taxon>Cytherideidae</taxon>
        <taxon>Cyprideis</taxon>
    </lineage>
</organism>
<gene>
    <name evidence="2" type="ORF">CTOB1V02_LOCUS1093</name>
</gene>
<evidence type="ECO:0000259" key="1">
    <source>
        <dbReference type="Pfam" id="PF23071"/>
    </source>
</evidence>
<dbReference type="AlphaFoldDB" id="A0A7R8ZK45"/>
<dbReference type="Pfam" id="PF23071">
    <property type="entry name" value="DUF7044"/>
    <property type="match status" value="1"/>
</dbReference>
<dbReference type="OrthoDB" id="9979716at2759"/>
<evidence type="ECO:0000313" key="2">
    <source>
        <dbReference type="EMBL" id="CAD7223099.1"/>
    </source>
</evidence>
<dbReference type="InterPro" id="IPR055472">
    <property type="entry name" value="DUF7044"/>
</dbReference>